<comment type="function">
    <text evidence="5">May play the central regulatory role in sporulation. It may be an element of the effector pathway responsible for the activation of sporulation genes in response to nutritional stress. Spo0A may act in concert with spo0H (a sigma factor) to control the expression of some genes that are critical to the sporulation process.</text>
</comment>
<feature type="modified residue" description="4-aspartylphosphate" evidence="6">
    <location>
        <position position="52"/>
    </location>
</feature>
<dbReference type="InterPro" id="IPR001867">
    <property type="entry name" value="OmpR/PhoB-type_DNA-bd"/>
</dbReference>
<dbReference type="PROSITE" id="PS50110">
    <property type="entry name" value="RESPONSE_REGULATORY"/>
    <property type="match status" value="1"/>
</dbReference>
<dbReference type="EMBL" id="CP132508">
    <property type="protein sequence ID" value="WPD19777.1"/>
    <property type="molecule type" value="Genomic_DNA"/>
</dbReference>
<dbReference type="Gene3D" id="6.10.250.690">
    <property type="match status" value="1"/>
</dbReference>
<sequence length="224" mass="25355">MERILVVDDDPAVTSLLKRGLSYEGFTVDTAGSGEEALKIAREQPPDLVILDIMMPGMDGMEVLRRLRAADPELPVLFLTARDAPADQVRGLEAGADDYVVKPFTFEVLVARVRALLRRRQAERPQVLRFADLVLDTGTYTARRGGRQIHLTALEFKLLHEFMRHPRQVLPKDQLLERVWGYDFGGNANVLEVYVRQLRQKLEAEGEPRLIHTVRGVGYVLREG</sequence>
<feature type="domain" description="Response regulatory" evidence="8">
    <location>
        <begin position="3"/>
        <end position="117"/>
    </location>
</feature>
<dbReference type="InterPro" id="IPR039420">
    <property type="entry name" value="WalR-like"/>
</dbReference>
<reference evidence="10 11" key="1">
    <citation type="submission" date="2023-08" db="EMBL/GenBank/DDBJ databases">
        <title>Genome sequence of Thermaerobacter compostii strain Ins1, a spore-forming filamentous bacterium isolated from a deep geothermal reservoir.</title>
        <authorList>
            <person name="Bregnard D."/>
            <person name="Gonzalez D."/>
            <person name="Junier P."/>
        </authorList>
    </citation>
    <scope>NUCLEOTIDE SEQUENCE [LARGE SCALE GENOMIC DNA]</scope>
    <source>
        <strain evidence="10 11">Ins1</strain>
    </source>
</reference>
<protein>
    <recommendedName>
        <fullName evidence="1">Stage 0 sporulation protein A homolog</fullName>
    </recommendedName>
</protein>
<dbReference type="PANTHER" id="PTHR48111:SF28">
    <property type="entry name" value="TRANSCRIPTIONAL REGULATORY PROTEIN TCRX-RELATED"/>
    <property type="match status" value="1"/>
</dbReference>
<dbReference type="Pfam" id="PF00072">
    <property type="entry name" value="Response_reg"/>
    <property type="match status" value="1"/>
</dbReference>
<evidence type="ECO:0000259" key="8">
    <source>
        <dbReference type="PROSITE" id="PS50110"/>
    </source>
</evidence>
<evidence type="ECO:0000256" key="1">
    <source>
        <dbReference type="ARBA" id="ARBA00018672"/>
    </source>
</evidence>
<dbReference type="SMART" id="SM00448">
    <property type="entry name" value="REC"/>
    <property type="match status" value="1"/>
</dbReference>
<evidence type="ECO:0000256" key="3">
    <source>
        <dbReference type="ARBA" id="ARBA00023125"/>
    </source>
</evidence>
<accession>A0ABZ0QSY0</accession>
<dbReference type="SUPFAM" id="SSF52172">
    <property type="entry name" value="CheY-like"/>
    <property type="match status" value="1"/>
</dbReference>
<keyword evidence="6" id="KW-0597">Phosphoprotein</keyword>
<keyword evidence="4" id="KW-0804">Transcription</keyword>
<keyword evidence="2" id="KW-0805">Transcription regulation</keyword>
<evidence type="ECO:0000256" key="7">
    <source>
        <dbReference type="PROSITE-ProRule" id="PRU01091"/>
    </source>
</evidence>
<dbReference type="RefSeq" id="WP_318751263.1">
    <property type="nucleotide sequence ID" value="NZ_CP132508.1"/>
</dbReference>
<dbReference type="Gene3D" id="3.40.50.2300">
    <property type="match status" value="1"/>
</dbReference>
<dbReference type="InterPro" id="IPR001789">
    <property type="entry name" value="Sig_transdc_resp-reg_receiver"/>
</dbReference>
<feature type="DNA-binding region" description="OmpR/PhoB-type" evidence="7">
    <location>
        <begin position="125"/>
        <end position="223"/>
    </location>
</feature>
<dbReference type="CDD" id="cd17574">
    <property type="entry name" value="REC_OmpR"/>
    <property type="match status" value="1"/>
</dbReference>
<dbReference type="CDD" id="cd00383">
    <property type="entry name" value="trans_reg_C"/>
    <property type="match status" value="1"/>
</dbReference>
<evidence type="ECO:0000256" key="5">
    <source>
        <dbReference type="ARBA" id="ARBA00024867"/>
    </source>
</evidence>
<evidence type="ECO:0000259" key="9">
    <source>
        <dbReference type="PROSITE" id="PS51755"/>
    </source>
</evidence>
<dbReference type="InterPro" id="IPR011006">
    <property type="entry name" value="CheY-like_superfamily"/>
</dbReference>
<evidence type="ECO:0000313" key="10">
    <source>
        <dbReference type="EMBL" id="WPD19777.1"/>
    </source>
</evidence>
<evidence type="ECO:0000256" key="6">
    <source>
        <dbReference type="PROSITE-ProRule" id="PRU00169"/>
    </source>
</evidence>
<keyword evidence="11" id="KW-1185">Reference proteome</keyword>
<evidence type="ECO:0000256" key="4">
    <source>
        <dbReference type="ARBA" id="ARBA00023163"/>
    </source>
</evidence>
<dbReference type="PANTHER" id="PTHR48111">
    <property type="entry name" value="REGULATOR OF RPOS"/>
    <property type="match status" value="1"/>
</dbReference>
<dbReference type="SMART" id="SM00862">
    <property type="entry name" value="Trans_reg_C"/>
    <property type="match status" value="1"/>
</dbReference>
<dbReference type="Proteomes" id="UP001304683">
    <property type="component" value="Chromosome"/>
</dbReference>
<dbReference type="PROSITE" id="PS51755">
    <property type="entry name" value="OMPR_PHOB"/>
    <property type="match status" value="1"/>
</dbReference>
<dbReference type="Gene3D" id="1.10.10.10">
    <property type="entry name" value="Winged helix-like DNA-binding domain superfamily/Winged helix DNA-binding domain"/>
    <property type="match status" value="1"/>
</dbReference>
<dbReference type="InterPro" id="IPR036388">
    <property type="entry name" value="WH-like_DNA-bd_sf"/>
</dbReference>
<keyword evidence="3 7" id="KW-0238">DNA-binding</keyword>
<proteinExistence type="predicted"/>
<evidence type="ECO:0000256" key="2">
    <source>
        <dbReference type="ARBA" id="ARBA00023015"/>
    </source>
</evidence>
<organism evidence="10 11">
    <name type="scientific">Thermaerobacter composti</name>
    <dbReference type="NCBI Taxonomy" id="554949"/>
    <lineage>
        <taxon>Bacteria</taxon>
        <taxon>Bacillati</taxon>
        <taxon>Bacillota</taxon>
        <taxon>Clostridia</taxon>
        <taxon>Eubacteriales</taxon>
        <taxon>Clostridiales Family XVII. Incertae Sedis</taxon>
        <taxon>Thermaerobacter</taxon>
    </lineage>
</organism>
<dbReference type="Pfam" id="PF00486">
    <property type="entry name" value="Trans_reg_C"/>
    <property type="match status" value="1"/>
</dbReference>
<feature type="domain" description="OmpR/PhoB-type" evidence="9">
    <location>
        <begin position="125"/>
        <end position="223"/>
    </location>
</feature>
<gene>
    <name evidence="10" type="ORF">Q5761_03715</name>
</gene>
<name>A0ABZ0QSY0_9FIRM</name>
<evidence type="ECO:0000313" key="11">
    <source>
        <dbReference type="Proteomes" id="UP001304683"/>
    </source>
</evidence>